<keyword evidence="2" id="KW-1185">Reference proteome</keyword>
<dbReference type="AlphaFoldDB" id="A0A3P7J8R5"/>
<sequence length="110" mass="12432">MPIVEEVLEEACRHIYRLEAADSADEIEPIPDVRNEARGRQQAALSIMKCGHALGFKDVGALRWQLRGTPSFIWQSGELDKAAIKLRPLIVSDMCITFNNDNSCRFFPSR</sequence>
<protein>
    <submittedName>
        <fullName evidence="1">Uncharacterized protein</fullName>
    </submittedName>
</protein>
<evidence type="ECO:0000313" key="2">
    <source>
        <dbReference type="Proteomes" id="UP000270094"/>
    </source>
</evidence>
<reference evidence="1 2" key="1">
    <citation type="submission" date="2018-11" db="EMBL/GenBank/DDBJ databases">
        <authorList>
            <consortium name="Pathogen Informatics"/>
        </authorList>
    </citation>
    <scope>NUCLEOTIDE SEQUENCE [LARGE SCALE GENOMIC DNA]</scope>
</reference>
<dbReference type="Proteomes" id="UP000270094">
    <property type="component" value="Unassembled WGS sequence"/>
</dbReference>
<evidence type="ECO:0000313" key="1">
    <source>
        <dbReference type="EMBL" id="VDM77033.1"/>
    </source>
</evidence>
<accession>A0A3P7J8R5</accession>
<gene>
    <name evidence="1" type="ORF">SVUK_LOCUS12031</name>
</gene>
<dbReference type="EMBL" id="UYYB01098288">
    <property type="protein sequence ID" value="VDM77033.1"/>
    <property type="molecule type" value="Genomic_DNA"/>
</dbReference>
<name>A0A3P7J8R5_STRVU</name>
<organism evidence="1 2">
    <name type="scientific">Strongylus vulgaris</name>
    <name type="common">Blood worm</name>
    <dbReference type="NCBI Taxonomy" id="40348"/>
    <lineage>
        <taxon>Eukaryota</taxon>
        <taxon>Metazoa</taxon>
        <taxon>Ecdysozoa</taxon>
        <taxon>Nematoda</taxon>
        <taxon>Chromadorea</taxon>
        <taxon>Rhabditida</taxon>
        <taxon>Rhabditina</taxon>
        <taxon>Rhabditomorpha</taxon>
        <taxon>Strongyloidea</taxon>
        <taxon>Strongylidae</taxon>
        <taxon>Strongylus</taxon>
    </lineage>
</organism>
<proteinExistence type="predicted"/>